<dbReference type="InterPro" id="IPR020846">
    <property type="entry name" value="MFS_dom"/>
</dbReference>
<evidence type="ECO:0000256" key="2">
    <source>
        <dbReference type="ARBA" id="ARBA00022989"/>
    </source>
</evidence>
<sequence>MTPPPSAFRQALPGAAALIVGHGIGRFAFTPLIPALVAAGLFTGPQAVWLGAANLIGYFIGSLSALWLADRFGVRAVMRAAVGAVLLATLAGVPEWGFAWLAPWRLLTGIAGALILILGPSAVLSQVAISRRGTVGGLIFCGIGIGIVLAGTLVPWLTRIDIVAAWLGLAALALLLWPFAWAGWPQKPPVSAMPSGPGPRWTLPLYCLALAYLGDAMGFIPHTVFWVDFIARGLGHGVAVGSLFWVLFGIGAALGTLLLGRLADKIGTGAALTLMLAAKAICVALPLVSHTIPALVISSLIVGAATPGAALLASGVALDFVGPEAHRGVWRKLTLIFSTFQALAGQAFAALFAATQAYEAIFATGAGILTLASFAAAMTWRQQRLHKKI</sequence>
<reference evidence="6 7" key="1">
    <citation type="submission" date="2017-07" db="EMBL/GenBank/DDBJ databases">
        <title>Elstera cyanobacteriorum sp. nov., a novel bacterium isolated from cyanobacterial aggregates in a eutrophic lake.</title>
        <authorList>
            <person name="Cai H."/>
        </authorList>
    </citation>
    <scope>NUCLEOTIDE SEQUENCE [LARGE SCALE GENOMIC DNA]</scope>
    <source>
        <strain evidence="6 7">TH019</strain>
    </source>
</reference>
<dbReference type="Gene3D" id="1.20.1250.20">
    <property type="entry name" value="MFS general substrate transporter like domains"/>
    <property type="match status" value="2"/>
</dbReference>
<dbReference type="EMBL" id="NOXS01000033">
    <property type="protein sequence ID" value="OYQ17922.1"/>
    <property type="molecule type" value="Genomic_DNA"/>
</dbReference>
<feature type="domain" description="Major facilitator superfamily (MFS) profile" evidence="5">
    <location>
        <begin position="202"/>
        <end position="389"/>
    </location>
</feature>
<feature type="transmembrane region" description="Helical" evidence="4">
    <location>
        <begin position="266"/>
        <end position="288"/>
    </location>
</feature>
<dbReference type="InterPro" id="IPR010645">
    <property type="entry name" value="MFS_4"/>
</dbReference>
<feature type="transmembrane region" description="Helical" evidence="4">
    <location>
        <begin position="360"/>
        <end position="380"/>
    </location>
</feature>
<protein>
    <recommendedName>
        <fullName evidence="5">Major facilitator superfamily (MFS) profile domain-containing protein</fullName>
    </recommendedName>
</protein>
<feature type="transmembrane region" description="Helical" evidence="4">
    <location>
        <begin position="333"/>
        <end position="354"/>
    </location>
</feature>
<accession>A0A255XLX9</accession>
<evidence type="ECO:0000313" key="7">
    <source>
        <dbReference type="Proteomes" id="UP000216361"/>
    </source>
</evidence>
<evidence type="ECO:0000259" key="5">
    <source>
        <dbReference type="PROSITE" id="PS50850"/>
    </source>
</evidence>
<keyword evidence="7" id="KW-1185">Reference proteome</keyword>
<name>A0A255XLX9_9PROT</name>
<feature type="transmembrane region" description="Helical" evidence="4">
    <location>
        <begin position="76"/>
        <end position="94"/>
    </location>
</feature>
<organism evidence="6 7">
    <name type="scientific">Elstera cyanobacteriorum</name>
    <dbReference type="NCBI Taxonomy" id="2022747"/>
    <lineage>
        <taxon>Bacteria</taxon>
        <taxon>Pseudomonadati</taxon>
        <taxon>Pseudomonadota</taxon>
        <taxon>Alphaproteobacteria</taxon>
        <taxon>Rhodospirillales</taxon>
        <taxon>Rhodospirillaceae</taxon>
        <taxon>Elstera</taxon>
    </lineage>
</organism>
<feature type="transmembrane region" description="Helical" evidence="4">
    <location>
        <begin position="239"/>
        <end position="259"/>
    </location>
</feature>
<evidence type="ECO:0000313" key="6">
    <source>
        <dbReference type="EMBL" id="OYQ17922.1"/>
    </source>
</evidence>
<dbReference type="InterPro" id="IPR036259">
    <property type="entry name" value="MFS_trans_sf"/>
</dbReference>
<feature type="transmembrane region" description="Helical" evidence="4">
    <location>
        <begin position="294"/>
        <end position="321"/>
    </location>
</feature>
<dbReference type="OrthoDB" id="9797953at2"/>
<evidence type="ECO:0000256" key="3">
    <source>
        <dbReference type="ARBA" id="ARBA00023136"/>
    </source>
</evidence>
<dbReference type="AlphaFoldDB" id="A0A255XLX9"/>
<keyword evidence="1 4" id="KW-0812">Transmembrane</keyword>
<dbReference type="PROSITE" id="PS50850">
    <property type="entry name" value="MFS"/>
    <property type="match status" value="1"/>
</dbReference>
<dbReference type="PANTHER" id="PTHR23537:SF1">
    <property type="entry name" value="SUGAR TRANSPORTER"/>
    <property type="match status" value="1"/>
</dbReference>
<dbReference type="GO" id="GO:0022857">
    <property type="term" value="F:transmembrane transporter activity"/>
    <property type="evidence" value="ECO:0007669"/>
    <property type="project" value="InterPro"/>
</dbReference>
<keyword evidence="2 4" id="KW-1133">Transmembrane helix</keyword>
<dbReference type="PANTHER" id="PTHR23537">
    <property type="match status" value="1"/>
</dbReference>
<keyword evidence="3 4" id="KW-0472">Membrane</keyword>
<feature type="transmembrane region" description="Helical" evidence="4">
    <location>
        <begin position="49"/>
        <end position="69"/>
    </location>
</feature>
<feature type="transmembrane region" description="Helical" evidence="4">
    <location>
        <begin position="137"/>
        <end position="157"/>
    </location>
</feature>
<proteinExistence type="predicted"/>
<feature type="transmembrane region" description="Helical" evidence="4">
    <location>
        <begin position="106"/>
        <end position="125"/>
    </location>
</feature>
<dbReference type="Proteomes" id="UP000216361">
    <property type="component" value="Unassembled WGS sequence"/>
</dbReference>
<comment type="caution">
    <text evidence="6">The sequence shown here is derived from an EMBL/GenBank/DDBJ whole genome shotgun (WGS) entry which is preliminary data.</text>
</comment>
<dbReference type="SUPFAM" id="SSF103473">
    <property type="entry name" value="MFS general substrate transporter"/>
    <property type="match status" value="1"/>
</dbReference>
<gene>
    <name evidence="6" type="ORF">CHR90_13195</name>
</gene>
<evidence type="ECO:0000256" key="1">
    <source>
        <dbReference type="ARBA" id="ARBA00022692"/>
    </source>
</evidence>
<dbReference type="Pfam" id="PF06779">
    <property type="entry name" value="MFS_4"/>
    <property type="match status" value="1"/>
</dbReference>
<dbReference type="RefSeq" id="WP_094409484.1">
    <property type="nucleotide sequence ID" value="NZ_BMJZ01000002.1"/>
</dbReference>
<evidence type="ECO:0000256" key="4">
    <source>
        <dbReference type="SAM" id="Phobius"/>
    </source>
</evidence>
<feature type="transmembrane region" description="Helical" evidence="4">
    <location>
        <begin position="205"/>
        <end position="227"/>
    </location>
</feature>
<feature type="transmembrane region" description="Helical" evidence="4">
    <location>
        <begin position="163"/>
        <end position="184"/>
    </location>
</feature>
<dbReference type="GO" id="GO:0005886">
    <property type="term" value="C:plasma membrane"/>
    <property type="evidence" value="ECO:0007669"/>
    <property type="project" value="TreeGrafter"/>
</dbReference>